<accession>A0ACC1RDM0</accession>
<gene>
    <name evidence="1" type="ORF">NM208_g16142</name>
</gene>
<keyword evidence="2" id="KW-1185">Reference proteome</keyword>
<organism evidence="1 2">
    <name type="scientific">Fusarium decemcellulare</name>
    <dbReference type="NCBI Taxonomy" id="57161"/>
    <lineage>
        <taxon>Eukaryota</taxon>
        <taxon>Fungi</taxon>
        <taxon>Dikarya</taxon>
        <taxon>Ascomycota</taxon>
        <taxon>Pezizomycotina</taxon>
        <taxon>Sordariomycetes</taxon>
        <taxon>Hypocreomycetidae</taxon>
        <taxon>Hypocreales</taxon>
        <taxon>Nectriaceae</taxon>
        <taxon>Fusarium</taxon>
        <taxon>Fusarium decemcellulare species complex</taxon>
    </lineage>
</organism>
<sequence length="92" mass="10393">MSDAREVNITSRIRGDHVGWRCMGQWTYDDYFPCGEMIEMAIDLCTLCGKERDVGDEALDSDEMVIGRLVARDNAGNEMWGYFPRVNGVSHG</sequence>
<protein>
    <submittedName>
        <fullName evidence="1">Uncharacterized protein</fullName>
    </submittedName>
</protein>
<dbReference type="EMBL" id="JANRMS010004787">
    <property type="protein sequence ID" value="KAJ3505902.1"/>
    <property type="molecule type" value="Genomic_DNA"/>
</dbReference>
<proteinExistence type="predicted"/>
<evidence type="ECO:0000313" key="1">
    <source>
        <dbReference type="EMBL" id="KAJ3505902.1"/>
    </source>
</evidence>
<evidence type="ECO:0000313" key="2">
    <source>
        <dbReference type="Proteomes" id="UP001148629"/>
    </source>
</evidence>
<dbReference type="Proteomes" id="UP001148629">
    <property type="component" value="Unassembled WGS sequence"/>
</dbReference>
<reference evidence="1" key="1">
    <citation type="submission" date="2022-08" db="EMBL/GenBank/DDBJ databases">
        <title>Genome Sequence of Fusarium decemcellulare.</title>
        <authorList>
            <person name="Buettner E."/>
        </authorList>
    </citation>
    <scope>NUCLEOTIDE SEQUENCE</scope>
    <source>
        <strain evidence="1">Babe19</strain>
    </source>
</reference>
<comment type="caution">
    <text evidence="1">The sequence shown here is derived from an EMBL/GenBank/DDBJ whole genome shotgun (WGS) entry which is preliminary data.</text>
</comment>
<name>A0ACC1RDM0_9HYPO</name>